<dbReference type="InterPro" id="IPR020846">
    <property type="entry name" value="MFS_dom"/>
</dbReference>
<dbReference type="KEGG" id="btw:BF38_4419"/>
<comment type="subcellular location">
    <subcellularLocation>
        <location evidence="1">Cell membrane</location>
        <topology evidence="1">Multi-pass membrane protein</topology>
    </subcellularLocation>
</comment>
<feature type="transmembrane region" description="Helical" evidence="7">
    <location>
        <begin position="7"/>
        <end position="30"/>
    </location>
</feature>
<evidence type="ECO:0000256" key="3">
    <source>
        <dbReference type="ARBA" id="ARBA00022448"/>
    </source>
</evidence>
<dbReference type="PANTHER" id="PTHR23514:SF3">
    <property type="entry name" value="BYPASS OF STOP CODON PROTEIN 6"/>
    <property type="match status" value="1"/>
</dbReference>
<evidence type="ECO:0000256" key="1">
    <source>
        <dbReference type="ARBA" id="ARBA00004651"/>
    </source>
</evidence>
<reference evidence="10 12" key="2">
    <citation type="submission" date="2020-05" db="EMBL/GenBank/DDBJ databases">
        <title>FDA dAtabase for Regulatory Grade micrObial Sequences (FDA-ARGOS): Supporting development and validation of Infectious Disease Dx tests.</title>
        <authorList>
            <person name="Nelson B."/>
            <person name="Plummer A."/>
            <person name="Tallon L."/>
            <person name="Sadzewicz L."/>
            <person name="Zhao X."/>
            <person name="Vavikolanu K."/>
            <person name="Mehta A."/>
            <person name="Aluvathingal J."/>
            <person name="Nadendla S."/>
            <person name="Myers T."/>
            <person name="Yan Y."/>
            <person name="Sichtig H."/>
        </authorList>
    </citation>
    <scope>NUCLEOTIDE SEQUENCE [LARGE SCALE GENOMIC DNA]</scope>
    <source>
        <strain evidence="10 12">FDAARGOS_795</strain>
    </source>
</reference>
<feature type="transmembrane region" description="Helical" evidence="7">
    <location>
        <begin position="298"/>
        <end position="319"/>
    </location>
</feature>
<accession>A0A0B5NF69</accession>
<reference evidence="9 11" key="1">
    <citation type="journal article" date="2015" name="Genome Announc.">
        <title>Complete genome sequences for 35 biothreat assay-relevant bacillus species.</title>
        <authorList>
            <person name="Johnson S.L."/>
            <person name="Daligault H.E."/>
            <person name="Davenport K.W."/>
            <person name="Jaissle J."/>
            <person name="Frey K.G."/>
            <person name="Ladner J.T."/>
            <person name="Broomall S.M."/>
            <person name="Bishop-Lilly K.A."/>
            <person name="Bruce D.C."/>
            <person name="Gibbons H.S."/>
            <person name="Coyne S.R."/>
            <person name="Lo C.C."/>
            <person name="Meincke L."/>
            <person name="Munk A.C."/>
            <person name="Koroleva G.I."/>
            <person name="Rosenzweig C.N."/>
            <person name="Palacios G.F."/>
            <person name="Redden C.L."/>
            <person name="Minogue T.D."/>
            <person name="Chain P.S."/>
        </authorList>
    </citation>
    <scope>NUCLEOTIDE SEQUENCE [LARGE SCALE GENOMIC DNA]</scope>
    <source>
        <strain evidence="9 11">HD1011</strain>
    </source>
</reference>
<feature type="domain" description="Major facilitator superfamily (MFS) profile" evidence="8">
    <location>
        <begin position="1"/>
        <end position="382"/>
    </location>
</feature>
<dbReference type="InterPro" id="IPR036259">
    <property type="entry name" value="MFS_trans_sf"/>
</dbReference>
<protein>
    <submittedName>
        <fullName evidence="9">Glucose/mannose transporter glcP</fullName>
    </submittedName>
    <submittedName>
        <fullName evidence="10">MFS transporter</fullName>
    </submittedName>
</protein>
<comment type="similarity">
    <text evidence="2">Belongs to the major facilitator superfamily.</text>
</comment>
<evidence type="ECO:0000256" key="4">
    <source>
        <dbReference type="ARBA" id="ARBA00022692"/>
    </source>
</evidence>
<dbReference type="Pfam" id="PF07690">
    <property type="entry name" value="MFS_1"/>
    <property type="match status" value="1"/>
</dbReference>
<feature type="transmembrane region" description="Helical" evidence="7">
    <location>
        <begin position="42"/>
        <end position="62"/>
    </location>
</feature>
<evidence type="ECO:0000256" key="6">
    <source>
        <dbReference type="ARBA" id="ARBA00023136"/>
    </source>
</evidence>
<dbReference type="PANTHER" id="PTHR23514">
    <property type="entry name" value="BYPASS OF STOP CODON PROTEIN 6"/>
    <property type="match status" value="1"/>
</dbReference>
<evidence type="ECO:0000313" key="9">
    <source>
        <dbReference type="EMBL" id="AJG76419.1"/>
    </source>
</evidence>
<keyword evidence="5 7" id="KW-1133">Transmembrane helix</keyword>
<evidence type="ECO:0000313" key="10">
    <source>
        <dbReference type="EMBL" id="QKH27982.1"/>
    </source>
</evidence>
<dbReference type="PROSITE" id="PS50850">
    <property type="entry name" value="MFS"/>
    <property type="match status" value="1"/>
</dbReference>
<keyword evidence="4 7" id="KW-0812">Transmembrane</keyword>
<dbReference type="RefSeq" id="WP_001238657.1">
    <property type="nucleotide sequence ID" value="NZ_CP009335.1"/>
</dbReference>
<sequence>MRLMFYYGCLFYFIVGIIHVCIGSLIPSLIQYYGSTPDQLGVLIFFQFTGFLFGVLSSPILVRKYHYFKTITLGVLVMSIVLGGFIYIKEWAYLSVICFVLGYGAGVLETTVGSFIISAERNSAAKFSILEVWFGVGALGFPLLVNYIIRFYEWYFILYGILLFFIFTLFVWYVFGRTKFLNFSPQNNEKGGASLSSFTLKFKSEKITVILFISLFAFLYAGIETNLANFLSTIMILTNNELISSVSISCFWLAIVIGRILVGKLAHKFNYWTYITSSCFTLVILLSLFPFVRGTGMYLFIIFIIGLVIAGVFPITLILASRIMENNIDQVTSLFIASASLGGALVSFLISWSLSLNTITVTFGIFSLFALSLGCIILKMRKISTYSNESAKKVESMKNL</sequence>
<feature type="transmembrane region" description="Helical" evidence="7">
    <location>
        <begin position="129"/>
        <end position="149"/>
    </location>
</feature>
<dbReference type="Proteomes" id="UP000501107">
    <property type="component" value="Chromosome"/>
</dbReference>
<feature type="transmembrane region" description="Helical" evidence="7">
    <location>
        <begin position="243"/>
        <end position="262"/>
    </location>
</feature>
<dbReference type="EMBL" id="CP009335">
    <property type="protein sequence ID" value="AJG76419.1"/>
    <property type="molecule type" value="Genomic_DNA"/>
</dbReference>
<dbReference type="EMBL" id="CP053980">
    <property type="protein sequence ID" value="QKH27982.1"/>
    <property type="molecule type" value="Genomic_DNA"/>
</dbReference>
<dbReference type="Gene3D" id="1.20.1250.20">
    <property type="entry name" value="MFS general substrate transporter like domains"/>
    <property type="match status" value="2"/>
</dbReference>
<feature type="transmembrane region" description="Helical" evidence="7">
    <location>
        <begin position="71"/>
        <end position="88"/>
    </location>
</feature>
<feature type="transmembrane region" description="Helical" evidence="7">
    <location>
        <begin position="358"/>
        <end position="378"/>
    </location>
</feature>
<dbReference type="InterPro" id="IPR051788">
    <property type="entry name" value="MFS_Transporter"/>
</dbReference>
<dbReference type="InterPro" id="IPR011701">
    <property type="entry name" value="MFS"/>
</dbReference>
<dbReference type="GO" id="GO:0022857">
    <property type="term" value="F:transmembrane transporter activity"/>
    <property type="evidence" value="ECO:0007669"/>
    <property type="project" value="InterPro"/>
</dbReference>
<evidence type="ECO:0000256" key="2">
    <source>
        <dbReference type="ARBA" id="ARBA00008335"/>
    </source>
</evidence>
<dbReference type="Proteomes" id="UP000031876">
    <property type="component" value="Chromosome"/>
</dbReference>
<proteinExistence type="inferred from homology"/>
<feature type="transmembrane region" description="Helical" evidence="7">
    <location>
        <begin position="207"/>
        <end position="223"/>
    </location>
</feature>
<feature type="transmembrane region" description="Helical" evidence="7">
    <location>
        <begin position="94"/>
        <end position="117"/>
    </location>
</feature>
<feature type="transmembrane region" description="Helical" evidence="7">
    <location>
        <begin position="331"/>
        <end position="352"/>
    </location>
</feature>
<gene>
    <name evidence="9" type="primary">glcP</name>
    <name evidence="9" type="ORF">BF38_4419</name>
    <name evidence="10" type="ORF">FOC89_29860</name>
</gene>
<dbReference type="SUPFAM" id="SSF103473">
    <property type="entry name" value="MFS general substrate transporter"/>
    <property type="match status" value="1"/>
</dbReference>
<keyword evidence="6 7" id="KW-0472">Membrane</keyword>
<evidence type="ECO:0000313" key="11">
    <source>
        <dbReference type="Proteomes" id="UP000031876"/>
    </source>
</evidence>
<feature type="transmembrane region" description="Helical" evidence="7">
    <location>
        <begin position="269"/>
        <end position="292"/>
    </location>
</feature>
<name>A0A0B5NF69_BACTU</name>
<evidence type="ECO:0000256" key="7">
    <source>
        <dbReference type="SAM" id="Phobius"/>
    </source>
</evidence>
<evidence type="ECO:0000313" key="12">
    <source>
        <dbReference type="Proteomes" id="UP000501107"/>
    </source>
</evidence>
<organism evidence="10 12">
    <name type="scientific">Bacillus thuringiensis</name>
    <dbReference type="NCBI Taxonomy" id="1428"/>
    <lineage>
        <taxon>Bacteria</taxon>
        <taxon>Bacillati</taxon>
        <taxon>Bacillota</taxon>
        <taxon>Bacilli</taxon>
        <taxon>Bacillales</taxon>
        <taxon>Bacillaceae</taxon>
        <taxon>Bacillus</taxon>
        <taxon>Bacillus cereus group</taxon>
    </lineage>
</organism>
<evidence type="ECO:0000256" key="5">
    <source>
        <dbReference type="ARBA" id="ARBA00022989"/>
    </source>
</evidence>
<evidence type="ECO:0000259" key="8">
    <source>
        <dbReference type="PROSITE" id="PS50850"/>
    </source>
</evidence>
<feature type="transmembrane region" description="Helical" evidence="7">
    <location>
        <begin position="155"/>
        <end position="175"/>
    </location>
</feature>
<keyword evidence="3" id="KW-0813">Transport</keyword>
<dbReference type="GO" id="GO:0005886">
    <property type="term" value="C:plasma membrane"/>
    <property type="evidence" value="ECO:0007669"/>
    <property type="project" value="UniProtKB-SubCell"/>
</dbReference>
<dbReference type="AlphaFoldDB" id="A0A0B5NF69"/>